<evidence type="ECO:0008006" key="6">
    <source>
        <dbReference type="Google" id="ProtNLM"/>
    </source>
</evidence>
<feature type="transmembrane region" description="Helical" evidence="2">
    <location>
        <begin position="234"/>
        <end position="257"/>
    </location>
</feature>
<keyword evidence="2" id="KW-0812">Transmembrane</keyword>
<dbReference type="EMBL" id="BTSX01000006">
    <property type="protein sequence ID" value="GMT06154.1"/>
    <property type="molecule type" value="Genomic_DNA"/>
</dbReference>
<evidence type="ECO:0000256" key="3">
    <source>
        <dbReference type="SAM" id="SignalP"/>
    </source>
</evidence>
<evidence type="ECO:0000256" key="2">
    <source>
        <dbReference type="SAM" id="Phobius"/>
    </source>
</evidence>
<gene>
    <name evidence="4" type="ORF">PENTCL1PPCAC_28328</name>
</gene>
<feature type="non-terminal residue" evidence="4">
    <location>
        <position position="1"/>
    </location>
</feature>
<organism evidence="4 5">
    <name type="scientific">Pristionchus entomophagus</name>
    <dbReference type="NCBI Taxonomy" id="358040"/>
    <lineage>
        <taxon>Eukaryota</taxon>
        <taxon>Metazoa</taxon>
        <taxon>Ecdysozoa</taxon>
        <taxon>Nematoda</taxon>
        <taxon>Chromadorea</taxon>
        <taxon>Rhabditida</taxon>
        <taxon>Rhabditina</taxon>
        <taxon>Diplogasteromorpha</taxon>
        <taxon>Diplogasteroidea</taxon>
        <taxon>Neodiplogasteridae</taxon>
        <taxon>Pristionchus</taxon>
    </lineage>
</organism>
<comment type="caution">
    <text evidence="4">The sequence shown here is derived from an EMBL/GenBank/DDBJ whole genome shotgun (WGS) entry which is preliminary data.</text>
</comment>
<dbReference type="Proteomes" id="UP001432027">
    <property type="component" value="Unassembled WGS sequence"/>
</dbReference>
<sequence length="292" mass="32917">LLLLSLFQAAFSHGILTLHFYSVGLDLSRIDCVLPFPRSPFNDVQPIRTEHDCEIYVRACLLDANYVGDSREPQSCGRTESFPFTRTFTGGISFPIWNVTTSSMVTIQFRSPDFPLDNYLYQNHQYDINRVRSGNDITNKTLKSRNFRGFVRGIIDCGEGYDLEFTKYSCVPNPASVDPFRAVRVIESGNRVESSTVTEKEDISPIAVTNPAPALVNQQRHAIYCDSPDCGSSIIFFIMGFSIFMFGLSLTVCYFVAKRSRDPSRRLHESTTTVPSIRSRTSLRSSIRDSPV</sequence>
<accession>A0AAV5UGS9</accession>
<keyword evidence="5" id="KW-1185">Reference proteome</keyword>
<feature type="compositionally biased region" description="Low complexity" evidence="1">
    <location>
        <begin position="276"/>
        <end position="292"/>
    </location>
</feature>
<feature type="region of interest" description="Disordered" evidence="1">
    <location>
        <begin position="265"/>
        <end position="292"/>
    </location>
</feature>
<feature type="signal peptide" evidence="3">
    <location>
        <begin position="1"/>
        <end position="17"/>
    </location>
</feature>
<name>A0AAV5UGS9_9BILA</name>
<protein>
    <recommendedName>
        <fullName evidence="6">CUB domain-containing protein</fullName>
    </recommendedName>
</protein>
<keyword evidence="3" id="KW-0732">Signal</keyword>
<evidence type="ECO:0000313" key="5">
    <source>
        <dbReference type="Proteomes" id="UP001432027"/>
    </source>
</evidence>
<proteinExistence type="predicted"/>
<evidence type="ECO:0000256" key="1">
    <source>
        <dbReference type="SAM" id="MobiDB-lite"/>
    </source>
</evidence>
<keyword evidence="2" id="KW-1133">Transmembrane helix</keyword>
<reference evidence="4" key="1">
    <citation type="submission" date="2023-10" db="EMBL/GenBank/DDBJ databases">
        <title>Genome assembly of Pristionchus species.</title>
        <authorList>
            <person name="Yoshida K."/>
            <person name="Sommer R.J."/>
        </authorList>
    </citation>
    <scope>NUCLEOTIDE SEQUENCE</scope>
    <source>
        <strain evidence="4">RS0144</strain>
    </source>
</reference>
<feature type="chain" id="PRO_5043540294" description="CUB domain-containing protein" evidence="3">
    <location>
        <begin position="18"/>
        <end position="292"/>
    </location>
</feature>
<evidence type="ECO:0000313" key="4">
    <source>
        <dbReference type="EMBL" id="GMT06154.1"/>
    </source>
</evidence>
<keyword evidence="2" id="KW-0472">Membrane</keyword>
<dbReference type="AlphaFoldDB" id="A0AAV5UGS9"/>